<accession>A0A096ASB0</accession>
<dbReference type="PANTHER" id="PTHR30026">
    <property type="entry name" value="OUTER MEMBRANE PROTEIN TOLC"/>
    <property type="match status" value="1"/>
</dbReference>
<dbReference type="EMBL" id="JRNR01000021">
    <property type="protein sequence ID" value="KGF49963.1"/>
    <property type="molecule type" value="Genomic_DNA"/>
</dbReference>
<dbReference type="Gene3D" id="1.20.1600.10">
    <property type="entry name" value="Outer membrane efflux proteins (OEP)"/>
    <property type="match status" value="1"/>
</dbReference>
<dbReference type="GO" id="GO:0015288">
    <property type="term" value="F:porin activity"/>
    <property type="evidence" value="ECO:0007669"/>
    <property type="project" value="TreeGrafter"/>
</dbReference>
<dbReference type="PANTHER" id="PTHR30026:SF20">
    <property type="entry name" value="OUTER MEMBRANE PROTEIN TOLC"/>
    <property type="match status" value="1"/>
</dbReference>
<keyword evidence="4" id="KW-0472">Membrane</keyword>
<dbReference type="GO" id="GO:0009279">
    <property type="term" value="C:cell outer membrane"/>
    <property type="evidence" value="ECO:0007669"/>
    <property type="project" value="UniProtKB-SubCell"/>
</dbReference>
<name>A0A096ASB0_9BACT</name>
<dbReference type="GO" id="GO:1990281">
    <property type="term" value="C:efflux pump complex"/>
    <property type="evidence" value="ECO:0007669"/>
    <property type="project" value="TreeGrafter"/>
</dbReference>
<keyword evidence="3" id="KW-0812">Transmembrane</keyword>
<feature type="signal peptide" evidence="6">
    <location>
        <begin position="1"/>
        <end position="18"/>
    </location>
</feature>
<evidence type="ECO:0000313" key="8">
    <source>
        <dbReference type="Proteomes" id="UP000029538"/>
    </source>
</evidence>
<feature type="chain" id="PRO_5001924100" evidence="6">
    <location>
        <begin position="19"/>
        <end position="424"/>
    </location>
</feature>
<dbReference type="RefSeq" id="WP_036882523.1">
    <property type="nucleotide sequence ID" value="NZ_JRNR01000021.1"/>
</dbReference>
<comment type="subcellular location">
    <subcellularLocation>
        <location evidence="1">Cell outer membrane</location>
    </subcellularLocation>
</comment>
<evidence type="ECO:0000256" key="4">
    <source>
        <dbReference type="ARBA" id="ARBA00023136"/>
    </source>
</evidence>
<dbReference type="SUPFAM" id="SSF56954">
    <property type="entry name" value="Outer membrane efflux proteins (OEP)"/>
    <property type="match status" value="1"/>
</dbReference>
<gene>
    <name evidence="7" type="ORF">HMPREF0654_03170</name>
</gene>
<dbReference type="AlphaFoldDB" id="A0A096ASB0"/>
<organism evidence="7 8">
    <name type="scientific">Prevotella disiens DNF00882</name>
    <dbReference type="NCBI Taxonomy" id="1401075"/>
    <lineage>
        <taxon>Bacteria</taxon>
        <taxon>Pseudomonadati</taxon>
        <taxon>Bacteroidota</taxon>
        <taxon>Bacteroidia</taxon>
        <taxon>Bacteroidales</taxon>
        <taxon>Prevotellaceae</taxon>
        <taxon>Prevotella</taxon>
    </lineage>
</organism>
<keyword evidence="2" id="KW-1134">Transmembrane beta strand</keyword>
<evidence type="ECO:0000256" key="1">
    <source>
        <dbReference type="ARBA" id="ARBA00004442"/>
    </source>
</evidence>
<reference evidence="7 8" key="1">
    <citation type="submission" date="2014-07" db="EMBL/GenBank/DDBJ databases">
        <authorList>
            <person name="McCorrison J."/>
            <person name="Sanka R."/>
            <person name="Torralba M."/>
            <person name="Gillis M."/>
            <person name="Haft D.H."/>
            <person name="Methe B."/>
            <person name="Sutton G."/>
            <person name="Nelson K.E."/>
        </authorList>
    </citation>
    <scope>NUCLEOTIDE SEQUENCE [LARGE SCALE GENOMIC DNA]</scope>
    <source>
        <strain evidence="7 8">DNF00882</strain>
    </source>
</reference>
<dbReference type="InterPro" id="IPR051906">
    <property type="entry name" value="TolC-like"/>
</dbReference>
<evidence type="ECO:0000256" key="5">
    <source>
        <dbReference type="ARBA" id="ARBA00023237"/>
    </source>
</evidence>
<sequence>MKHFIIIIFLCLPIPMLAQTKTLAECQELAVQNYPLIKKYDLIAQTTATETDNVAKQWLPKISAYAQATLQSDVVTLPETMNNLLKITGAAWEGLKRDQYKIGIDVNQIIYDGGAIKSQKNIIRRQGDLQAAQNDVNIYAVRKRVNEIFFSILLANEMIKLNADRQTLLLANEKQLEAMLKGGVATESDYASVRAERLNVIQEENSLRAKQKSLLNLLSAFIGTTVNNVERPASIPLVKSENYRPELRLLDAQIKVIDAQEAALNSQLMPKLGAFASGFYGYPGFDMYADMMNRRFSLNGIVGLKLSWDISPLYTRKGDKTRLQLKRETAETERATFLFNSKLEEIQNDTEIERFQQLIATDNEIIQLRSKVRKAYESKLRHGIIETTSLLQEITKENAAKTNLSTHEIELLKQLYDKKILLAQ</sequence>
<proteinExistence type="predicted"/>
<keyword evidence="6" id="KW-0732">Signal</keyword>
<dbReference type="Proteomes" id="UP000029538">
    <property type="component" value="Unassembled WGS sequence"/>
</dbReference>
<evidence type="ECO:0000256" key="2">
    <source>
        <dbReference type="ARBA" id="ARBA00022452"/>
    </source>
</evidence>
<protein>
    <submittedName>
        <fullName evidence="7">Transporter</fullName>
    </submittedName>
</protein>
<dbReference type="GO" id="GO:0015562">
    <property type="term" value="F:efflux transmembrane transporter activity"/>
    <property type="evidence" value="ECO:0007669"/>
    <property type="project" value="InterPro"/>
</dbReference>
<evidence type="ECO:0000256" key="6">
    <source>
        <dbReference type="SAM" id="SignalP"/>
    </source>
</evidence>
<evidence type="ECO:0000313" key="7">
    <source>
        <dbReference type="EMBL" id="KGF49963.1"/>
    </source>
</evidence>
<evidence type="ECO:0000256" key="3">
    <source>
        <dbReference type="ARBA" id="ARBA00022692"/>
    </source>
</evidence>
<comment type="caution">
    <text evidence="7">The sequence shown here is derived from an EMBL/GenBank/DDBJ whole genome shotgun (WGS) entry which is preliminary data.</text>
</comment>
<keyword evidence="5" id="KW-0998">Cell outer membrane</keyword>